<evidence type="ECO:0000313" key="2">
    <source>
        <dbReference type="Proteomes" id="UP000650467"/>
    </source>
</evidence>
<dbReference type="InterPro" id="IPR036770">
    <property type="entry name" value="Ankyrin_rpt-contain_sf"/>
</dbReference>
<dbReference type="AlphaFoldDB" id="A0A835W2Z7"/>
<accession>A0A835W2Z7</accession>
<dbReference type="GO" id="GO:0016020">
    <property type="term" value="C:membrane"/>
    <property type="evidence" value="ECO:0007669"/>
    <property type="project" value="TreeGrafter"/>
</dbReference>
<name>A0A835W2Z7_CHLIN</name>
<dbReference type="PANTHER" id="PTHR12393:SF6">
    <property type="entry name" value="SPHINGOMYELIN PHOSPHODIESTERASE 2"/>
    <property type="match status" value="1"/>
</dbReference>
<proteinExistence type="predicted"/>
<dbReference type="Proteomes" id="UP000650467">
    <property type="component" value="Unassembled WGS sequence"/>
</dbReference>
<dbReference type="EMBL" id="JAEHOC010000011">
    <property type="protein sequence ID" value="KAG2437410.1"/>
    <property type="molecule type" value="Genomic_DNA"/>
</dbReference>
<dbReference type="GO" id="GO:0046513">
    <property type="term" value="P:ceramide biosynthetic process"/>
    <property type="evidence" value="ECO:0007669"/>
    <property type="project" value="TreeGrafter"/>
</dbReference>
<dbReference type="GO" id="GO:0030149">
    <property type="term" value="P:sphingolipid catabolic process"/>
    <property type="evidence" value="ECO:0007669"/>
    <property type="project" value="TreeGrafter"/>
</dbReference>
<comment type="caution">
    <text evidence="1">The sequence shown here is derived from an EMBL/GenBank/DDBJ whole genome shotgun (WGS) entry which is preliminary data.</text>
</comment>
<organism evidence="1 2">
    <name type="scientific">Chlamydomonas incerta</name>
    <dbReference type="NCBI Taxonomy" id="51695"/>
    <lineage>
        <taxon>Eukaryota</taxon>
        <taxon>Viridiplantae</taxon>
        <taxon>Chlorophyta</taxon>
        <taxon>core chlorophytes</taxon>
        <taxon>Chlorophyceae</taxon>
        <taxon>CS clade</taxon>
        <taxon>Chlamydomonadales</taxon>
        <taxon>Chlamydomonadaceae</taxon>
        <taxon>Chlamydomonas</taxon>
    </lineage>
</organism>
<dbReference type="SUPFAM" id="SSF48403">
    <property type="entry name" value="Ankyrin repeat"/>
    <property type="match status" value="1"/>
</dbReference>
<dbReference type="GO" id="GO:0005783">
    <property type="term" value="C:endoplasmic reticulum"/>
    <property type="evidence" value="ECO:0007669"/>
    <property type="project" value="TreeGrafter"/>
</dbReference>
<protein>
    <submittedName>
        <fullName evidence="1">Uncharacterized protein</fullName>
    </submittedName>
</protein>
<sequence>MTLRLVDRATASMFSKPRHKTIDLAVPCPQHAYSKSWCAPRSLQNKPWGPRAFEQAVRWGNVARCKWLVSQHCGHDPGTSLEIAAELGHMGVAEYLVSRMHMCPPNPPVIAARNGHSPLALWLLKRCSPRPTETEDLLVAAAWGCVLRALVWLVARVDVDGLESAAKTKIVAAAANSRTPDAHAKAEWLRAELSM</sequence>
<dbReference type="GO" id="GO:0071944">
    <property type="term" value="C:cell periphery"/>
    <property type="evidence" value="ECO:0007669"/>
    <property type="project" value="TreeGrafter"/>
</dbReference>
<dbReference type="Gene3D" id="1.25.40.20">
    <property type="entry name" value="Ankyrin repeat-containing domain"/>
    <property type="match status" value="1"/>
</dbReference>
<keyword evidence="2" id="KW-1185">Reference proteome</keyword>
<gene>
    <name evidence="1" type="ORF">HXX76_006062</name>
</gene>
<reference evidence="1" key="1">
    <citation type="journal article" date="2020" name="bioRxiv">
        <title>Comparative genomics of Chlamydomonas.</title>
        <authorList>
            <person name="Craig R.J."/>
            <person name="Hasan A.R."/>
            <person name="Ness R.W."/>
            <person name="Keightley P.D."/>
        </authorList>
    </citation>
    <scope>NUCLEOTIDE SEQUENCE</scope>
    <source>
        <strain evidence="1">SAG 7.73</strain>
    </source>
</reference>
<dbReference type="PANTHER" id="PTHR12393">
    <property type="entry name" value="SPHINGOMYELIN PHOSPHODIESTERASE RELATED"/>
    <property type="match status" value="1"/>
</dbReference>
<evidence type="ECO:0000313" key="1">
    <source>
        <dbReference type="EMBL" id="KAG2437410.1"/>
    </source>
</evidence>
<dbReference type="GO" id="GO:0004620">
    <property type="term" value="F:phospholipase activity"/>
    <property type="evidence" value="ECO:0007669"/>
    <property type="project" value="TreeGrafter"/>
</dbReference>
<dbReference type="OrthoDB" id="545864at2759"/>